<protein>
    <submittedName>
        <fullName evidence="1">DUF1804 family protein</fullName>
    </submittedName>
</protein>
<organism evidence="1 2">
    <name type="scientific">Pseudooceanicola spongiae</name>
    <dbReference type="NCBI Taxonomy" id="2613965"/>
    <lineage>
        <taxon>Bacteria</taxon>
        <taxon>Pseudomonadati</taxon>
        <taxon>Pseudomonadota</taxon>
        <taxon>Alphaproteobacteria</taxon>
        <taxon>Rhodobacterales</taxon>
        <taxon>Paracoccaceae</taxon>
        <taxon>Pseudooceanicola</taxon>
    </lineage>
</organism>
<dbReference type="AlphaFoldDB" id="A0A7L9WJ53"/>
<evidence type="ECO:0000313" key="2">
    <source>
        <dbReference type="Proteomes" id="UP000594118"/>
    </source>
</evidence>
<reference evidence="1 2" key="1">
    <citation type="submission" date="2019-10" db="EMBL/GenBank/DDBJ databases">
        <title>Pseudopuniceibacterium sp. HQ09 islated from Antarctica.</title>
        <authorList>
            <person name="Liao L."/>
            <person name="Su S."/>
            <person name="Chen B."/>
            <person name="Yu Y."/>
        </authorList>
    </citation>
    <scope>NUCLEOTIDE SEQUENCE [LARGE SCALE GENOMIC DNA]</scope>
    <source>
        <strain evidence="1 2">HQ09</strain>
    </source>
</reference>
<sequence>MARNNEDLRRKARSDYIFRRFTQATIAAAYGISEATVGRWKKAAKAQGDDWDKSRTANVIAGQGVEAVVSSVVEDFMMQAQSILDEIKGGEHSVKEKVAMLVSLSDAMTKMAASAKRFAPRVSELGVAQDVMSKLLDFVRDEFPMHAAAILEVIEPFGEHLAEIYTS</sequence>
<dbReference type="InterPro" id="IPR014926">
    <property type="entry name" value="Phage_D3112_Orf24"/>
</dbReference>
<dbReference type="Pfam" id="PF08822">
    <property type="entry name" value="DUF1804"/>
    <property type="match status" value="1"/>
</dbReference>
<accession>A0A7L9WJ53</accession>
<dbReference type="RefSeq" id="WP_193082741.1">
    <property type="nucleotide sequence ID" value="NZ_CP045201.1"/>
</dbReference>
<evidence type="ECO:0000313" key="1">
    <source>
        <dbReference type="EMBL" id="QOL80421.1"/>
    </source>
</evidence>
<gene>
    <name evidence="1" type="ORF">F3W81_06100</name>
</gene>
<name>A0A7L9WJ53_9RHOB</name>
<proteinExistence type="predicted"/>
<dbReference type="Proteomes" id="UP000594118">
    <property type="component" value="Chromosome"/>
</dbReference>
<dbReference type="KEGG" id="pshq:F3W81_06100"/>
<keyword evidence="2" id="KW-1185">Reference proteome</keyword>
<dbReference type="Gene3D" id="1.10.10.60">
    <property type="entry name" value="Homeodomain-like"/>
    <property type="match status" value="1"/>
</dbReference>
<dbReference type="EMBL" id="CP045201">
    <property type="protein sequence ID" value="QOL80421.1"/>
    <property type="molecule type" value="Genomic_DNA"/>
</dbReference>